<comment type="caution">
    <text evidence="2">The sequence shown here is derived from an EMBL/GenBank/DDBJ whole genome shotgun (WGS) entry which is preliminary data.</text>
</comment>
<dbReference type="PANTHER" id="PTHR33198:SF8">
    <property type="entry name" value="CCHC-TYPE DOMAIN-CONTAINING PROTEIN"/>
    <property type="match status" value="1"/>
</dbReference>
<sequence length="247" mass="28589">MMINFSANHGGHRRQEAAERRQERDVRKKNVGENHNGERNFSSCWQLSHSSRTSPLNLLQRHPPPPCPLHMCNRSHLGCYTLPIKGQSYIPHPLLQSDVTFLGYKTWNRQWKDYATFTDLGNLDHPKQHIQLCICLTHEVLHILQYRLCVSPDDTRPIGQVLNALEQHVKAQTNEALRRRDLLSRKQQVEECFNDFFVRVKNLAEAVDICKGANTQCEETQLKQVLLIGVCNQDFLRELISTTKTLD</sequence>
<organism evidence="2 3">
    <name type="scientific">Portunus trituberculatus</name>
    <name type="common">Swimming crab</name>
    <name type="synonym">Neptunus trituberculatus</name>
    <dbReference type="NCBI Taxonomy" id="210409"/>
    <lineage>
        <taxon>Eukaryota</taxon>
        <taxon>Metazoa</taxon>
        <taxon>Ecdysozoa</taxon>
        <taxon>Arthropoda</taxon>
        <taxon>Crustacea</taxon>
        <taxon>Multicrustacea</taxon>
        <taxon>Malacostraca</taxon>
        <taxon>Eumalacostraca</taxon>
        <taxon>Eucarida</taxon>
        <taxon>Decapoda</taxon>
        <taxon>Pleocyemata</taxon>
        <taxon>Brachyura</taxon>
        <taxon>Eubrachyura</taxon>
        <taxon>Portunoidea</taxon>
        <taxon>Portunidae</taxon>
        <taxon>Portuninae</taxon>
        <taxon>Portunus</taxon>
    </lineage>
</organism>
<accession>A0A5B7FBI6</accession>
<name>A0A5B7FBI6_PORTR</name>
<evidence type="ECO:0000256" key="1">
    <source>
        <dbReference type="SAM" id="MobiDB-lite"/>
    </source>
</evidence>
<dbReference type="AlphaFoldDB" id="A0A5B7FBI6"/>
<evidence type="ECO:0000313" key="3">
    <source>
        <dbReference type="Proteomes" id="UP000324222"/>
    </source>
</evidence>
<dbReference type="OrthoDB" id="6342757at2759"/>
<dbReference type="Proteomes" id="UP000324222">
    <property type="component" value="Unassembled WGS sequence"/>
</dbReference>
<protein>
    <submittedName>
        <fullName evidence="2">Uncharacterized protein</fullName>
    </submittedName>
</protein>
<evidence type="ECO:0000313" key="2">
    <source>
        <dbReference type="EMBL" id="MPC42937.1"/>
    </source>
</evidence>
<feature type="compositionally biased region" description="Basic and acidic residues" evidence="1">
    <location>
        <begin position="13"/>
        <end position="37"/>
    </location>
</feature>
<keyword evidence="3" id="KW-1185">Reference proteome</keyword>
<dbReference type="EMBL" id="VSRR010005617">
    <property type="protein sequence ID" value="MPC42937.1"/>
    <property type="molecule type" value="Genomic_DNA"/>
</dbReference>
<gene>
    <name evidence="2" type="ORF">E2C01_036571</name>
</gene>
<dbReference type="PANTHER" id="PTHR33198">
    <property type="entry name" value="ANK_REP_REGION DOMAIN-CONTAINING PROTEIN-RELATED"/>
    <property type="match status" value="1"/>
</dbReference>
<proteinExistence type="predicted"/>
<reference evidence="2 3" key="1">
    <citation type="submission" date="2019-05" db="EMBL/GenBank/DDBJ databases">
        <title>Another draft genome of Portunus trituberculatus and its Hox gene families provides insights of decapod evolution.</title>
        <authorList>
            <person name="Jeong J.-H."/>
            <person name="Song I."/>
            <person name="Kim S."/>
            <person name="Choi T."/>
            <person name="Kim D."/>
            <person name="Ryu S."/>
            <person name="Kim W."/>
        </authorList>
    </citation>
    <scope>NUCLEOTIDE SEQUENCE [LARGE SCALE GENOMIC DNA]</scope>
    <source>
        <tissue evidence="2">Muscle</tissue>
    </source>
</reference>
<feature type="region of interest" description="Disordered" evidence="1">
    <location>
        <begin position="1"/>
        <end position="37"/>
    </location>
</feature>